<feature type="transmembrane region" description="Helical" evidence="9">
    <location>
        <begin position="247"/>
        <end position="270"/>
    </location>
</feature>
<dbReference type="SUPFAM" id="SSF103481">
    <property type="entry name" value="Multidrug resistance efflux transporter EmrE"/>
    <property type="match status" value="1"/>
</dbReference>
<dbReference type="GO" id="GO:0022857">
    <property type="term" value="F:transmembrane transporter activity"/>
    <property type="evidence" value="ECO:0007669"/>
    <property type="project" value="InterPro"/>
</dbReference>
<keyword evidence="3" id="KW-0813">Transport</keyword>
<sequence>MVKEKYWPPTEDDSETAELASGNIDSSEGDQSCVESSNESTSDIDDSKLEEQAPQVKFNNKEMFMTSLMFCMIWFGANYFYNAGLKFTLLSSSTILSNTSMLFVFLLSWLFLKSETSVFLKLVGVLVSFSGATVITVFESDDDGQAKNRILGDAFTLISALLYGCYATFLKYKVPEEAEKNFDMSVFLGYVGLINIVVLLPLFPIFHFTGIEVFRWPNGKTLMFLSLNAFLGSCISDFCWAKSVVILGPLFTQLGISLTIPLGMLATSLIDHVSFGWTYYLGTAMIFLSFIGMTFLQYMETKKKREKQLAELRQKYRDRKKLKKYQIQEARENCL</sequence>
<evidence type="ECO:0000256" key="3">
    <source>
        <dbReference type="ARBA" id="ARBA00022448"/>
    </source>
</evidence>
<evidence type="ECO:0000256" key="5">
    <source>
        <dbReference type="ARBA" id="ARBA00022989"/>
    </source>
</evidence>
<keyword evidence="5 9" id="KW-1133">Transmembrane helix</keyword>
<evidence type="ECO:0000256" key="9">
    <source>
        <dbReference type="SAM" id="Phobius"/>
    </source>
</evidence>
<feature type="transmembrane region" description="Helical" evidence="9">
    <location>
        <begin position="63"/>
        <end position="81"/>
    </location>
</feature>
<dbReference type="PANTHER" id="PTHR23051:SF0">
    <property type="entry name" value="SOLUTE CARRIER FAMILY 35 MEMBER F5"/>
    <property type="match status" value="1"/>
</dbReference>
<evidence type="ECO:0008006" key="12">
    <source>
        <dbReference type="Google" id="ProtNLM"/>
    </source>
</evidence>
<keyword evidence="11" id="KW-1185">Reference proteome</keyword>
<proteinExistence type="inferred from homology"/>
<dbReference type="Pfam" id="PF06027">
    <property type="entry name" value="SLC35F"/>
    <property type="match status" value="1"/>
</dbReference>
<feature type="transmembrane region" description="Helical" evidence="9">
    <location>
        <begin position="182"/>
        <end position="202"/>
    </location>
</feature>
<keyword evidence="6 9" id="KW-0472">Membrane</keyword>
<dbReference type="PANTHER" id="PTHR23051">
    <property type="entry name" value="SOLUTE CARRIER FAMILY 35, MEMBER F5"/>
    <property type="match status" value="1"/>
</dbReference>
<gene>
    <name evidence="10" type="ORF">ECRASSUSDP1_LOCUS9960</name>
</gene>
<feature type="compositionally biased region" description="Polar residues" evidence="8">
    <location>
        <begin position="23"/>
        <end position="41"/>
    </location>
</feature>
<comment type="caution">
    <text evidence="10">The sequence shown here is derived from an EMBL/GenBank/DDBJ whole genome shotgun (WGS) entry which is preliminary data.</text>
</comment>
<comment type="similarity">
    <text evidence="2">Belongs to the SLC35F solute transporter family.</text>
</comment>
<evidence type="ECO:0000256" key="6">
    <source>
        <dbReference type="ARBA" id="ARBA00023136"/>
    </source>
</evidence>
<feature type="transmembrane region" description="Helical" evidence="9">
    <location>
        <begin position="150"/>
        <end position="170"/>
    </location>
</feature>
<evidence type="ECO:0000256" key="4">
    <source>
        <dbReference type="ARBA" id="ARBA00022692"/>
    </source>
</evidence>
<feature type="coiled-coil region" evidence="7">
    <location>
        <begin position="302"/>
        <end position="333"/>
    </location>
</feature>
<accession>A0AAD1XA22</accession>
<dbReference type="Proteomes" id="UP001295684">
    <property type="component" value="Unassembled WGS sequence"/>
</dbReference>
<evidence type="ECO:0000313" key="10">
    <source>
        <dbReference type="EMBL" id="CAI2368664.1"/>
    </source>
</evidence>
<feature type="transmembrane region" description="Helical" evidence="9">
    <location>
        <begin position="87"/>
        <end position="112"/>
    </location>
</feature>
<evidence type="ECO:0000256" key="7">
    <source>
        <dbReference type="SAM" id="Coils"/>
    </source>
</evidence>
<dbReference type="GO" id="GO:0016020">
    <property type="term" value="C:membrane"/>
    <property type="evidence" value="ECO:0007669"/>
    <property type="project" value="UniProtKB-SubCell"/>
</dbReference>
<name>A0AAD1XA22_EUPCR</name>
<evidence type="ECO:0000313" key="11">
    <source>
        <dbReference type="Proteomes" id="UP001295684"/>
    </source>
</evidence>
<feature type="transmembrane region" description="Helical" evidence="9">
    <location>
        <begin position="222"/>
        <end position="240"/>
    </location>
</feature>
<keyword evidence="4 9" id="KW-0812">Transmembrane</keyword>
<dbReference type="AlphaFoldDB" id="A0AAD1XA22"/>
<feature type="region of interest" description="Disordered" evidence="8">
    <location>
        <begin position="1"/>
        <end position="47"/>
    </location>
</feature>
<dbReference type="EMBL" id="CAMPGE010009800">
    <property type="protein sequence ID" value="CAI2368664.1"/>
    <property type="molecule type" value="Genomic_DNA"/>
</dbReference>
<evidence type="ECO:0000256" key="2">
    <source>
        <dbReference type="ARBA" id="ARBA00007863"/>
    </source>
</evidence>
<protein>
    <recommendedName>
        <fullName evidence="12">EamA domain-containing protein</fullName>
    </recommendedName>
</protein>
<comment type="subcellular location">
    <subcellularLocation>
        <location evidence="1">Membrane</location>
        <topology evidence="1">Multi-pass membrane protein</topology>
    </subcellularLocation>
</comment>
<dbReference type="InterPro" id="IPR037185">
    <property type="entry name" value="EmrE-like"/>
</dbReference>
<keyword evidence="7" id="KW-0175">Coiled coil</keyword>
<feature type="transmembrane region" description="Helical" evidence="9">
    <location>
        <begin position="119"/>
        <end position="138"/>
    </location>
</feature>
<organism evidence="10 11">
    <name type="scientific">Euplotes crassus</name>
    <dbReference type="NCBI Taxonomy" id="5936"/>
    <lineage>
        <taxon>Eukaryota</taxon>
        <taxon>Sar</taxon>
        <taxon>Alveolata</taxon>
        <taxon>Ciliophora</taxon>
        <taxon>Intramacronucleata</taxon>
        <taxon>Spirotrichea</taxon>
        <taxon>Hypotrichia</taxon>
        <taxon>Euplotida</taxon>
        <taxon>Euplotidae</taxon>
        <taxon>Moneuplotes</taxon>
    </lineage>
</organism>
<dbReference type="InterPro" id="IPR009262">
    <property type="entry name" value="SLC35_F1/F2/F6"/>
</dbReference>
<feature type="transmembrane region" description="Helical" evidence="9">
    <location>
        <begin position="276"/>
        <end position="298"/>
    </location>
</feature>
<evidence type="ECO:0000256" key="8">
    <source>
        <dbReference type="SAM" id="MobiDB-lite"/>
    </source>
</evidence>
<evidence type="ECO:0000256" key="1">
    <source>
        <dbReference type="ARBA" id="ARBA00004141"/>
    </source>
</evidence>
<reference evidence="10" key="1">
    <citation type="submission" date="2023-07" db="EMBL/GenBank/DDBJ databases">
        <authorList>
            <consortium name="AG Swart"/>
            <person name="Singh M."/>
            <person name="Singh A."/>
            <person name="Seah K."/>
            <person name="Emmerich C."/>
        </authorList>
    </citation>
    <scope>NUCLEOTIDE SEQUENCE</scope>
    <source>
        <strain evidence="10">DP1</strain>
    </source>
</reference>